<keyword evidence="3" id="KW-1185">Reference proteome</keyword>
<gene>
    <name evidence="2" type="ORF">FYK55_10720</name>
</gene>
<comment type="caution">
    <text evidence="2">The sequence shown here is derived from an EMBL/GenBank/DDBJ whole genome shotgun (WGS) entry which is preliminary data.</text>
</comment>
<evidence type="ECO:0000313" key="3">
    <source>
        <dbReference type="Proteomes" id="UP000324479"/>
    </source>
</evidence>
<accession>A0A5M6DC62</accession>
<name>A0A5M6DC62_9BACT</name>
<dbReference type="Proteomes" id="UP000324479">
    <property type="component" value="Unassembled WGS sequence"/>
</dbReference>
<organism evidence="2 3">
    <name type="scientific">Roseiconus nitratireducens</name>
    <dbReference type="NCBI Taxonomy" id="2605748"/>
    <lineage>
        <taxon>Bacteria</taxon>
        <taxon>Pseudomonadati</taxon>
        <taxon>Planctomycetota</taxon>
        <taxon>Planctomycetia</taxon>
        <taxon>Pirellulales</taxon>
        <taxon>Pirellulaceae</taxon>
        <taxon>Roseiconus</taxon>
    </lineage>
</organism>
<dbReference type="RefSeq" id="WP_150076421.1">
    <property type="nucleotide sequence ID" value="NZ_VWOX01000005.1"/>
</dbReference>
<keyword evidence="1" id="KW-0175">Coiled coil</keyword>
<evidence type="ECO:0000256" key="1">
    <source>
        <dbReference type="SAM" id="Coils"/>
    </source>
</evidence>
<protein>
    <recommendedName>
        <fullName evidence="4">Chromosome partition protein Smc</fullName>
    </recommendedName>
</protein>
<proteinExistence type="predicted"/>
<reference evidence="2 3" key="1">
    <citation type="submission" date="2019-08" db="EMBL/GenBank/DDBJ databases">
        <authorList>
            <person name="Dhanesh K."/>
            <person name="Kumar G."/>
            <person name="Sasikala C."/>
            <person name="Venkata Ramana C."/>
        </authorList>
    </citation>
    <scope>NUCLEOTIDE SEQUENCE [LARGE SCALE GENOMIC DNA]</scope>
    <source>
        <strain evidence="2 3">JC645</strain>
    </source>
</reference>
<evidence type="ECO:0000313" key="2">
    <source>
        <dbReference type="EMBL" id="KAA5543669.1"/>
    </source>
</evidence>
<dbReference type="AlphaFoldDB" id="A0A5M6DC62"/>
<dbReference type="EMBL" id="VWOX01000005">
    <property type="protein sequence ID" value="KAA5543669.1"/>
    <property type="molecule type" value="Genomic_DNA"/>
</dbReference>
<sequence length="278" mass="31434">MTLLGKSFTVVIFLLSLTFMVLALAVNASHRNWRNVVLGPAGYKEQIEAISRQNEQLEDAKQRALADLSREQVARRTALAALQTQLDQLQEELQLRISSVQTLEGELSNLAQLDRIRATELQTLTETAEKLREQVRNEQQNRDELFAQTLVLQDRLNELRGVRQELEVRNTSLQKELTRFREVADHMGIDPDAPLDGAPPARNGNVLVVNRPKSLVEVSIGSDDGLRSGHELEVTRDDRYIGRLKVLDTEPNRAVAEIMRDYSEGFILEGDRVDTSIE</sequence>
<feature type="coiled-coil region" evidence="1">
    <location>
        <begin position="43"/>
        <end position="183"/>
    </location>
</feature>
<evidence type="ECO:0008006" key="4">
    <source>
        <dbReference type="Google" id="ProtNLM"/>
    </source>
</evidence>